<proteinExistence type="inferred from homology"/>
<dbReference type="SFLD" id="SFLDG00002">
    <property type="entry name" value="C1.7:_P-type_atpase_like"/>
    <property type="match status" value="1"/>
</dbReference>
<dbReference type="Gene3D" id="2.70.150.10">
    <property type="entry name" value="Calcium-transporting ATPase, cytoplasmic transduction domain A"/>
    <property type="match status" value="1"/>
</dbReference>
<evidence type="ECO:0000313" key="14">
    <source>
        <dbReference type="Proteomes" id="UP001610334"/>
    </source>
</evidence>
<reference evidence="13 14" key="1">
    <citation type="submission" date="2024-07" db="EMBL/GenBank/DDBJ databases">
        <title>Section-level genome sequencing and comparative genomics of Aspergillus sections Usti and Cavernicolus.</title>
        <authorList>
            <consortium name="Lawrence Berkeley National Laboratory"/>
            <person name="Nybo J.L."/>
            <person name="Vesth T.C."/>
            <person name="Theobald S."/>
            <person name="Frisvad J.C."/>
            <person name="Larsen T.O."/>
            <person name="Kjaerboelling I."/>
            <person name="Rothschild-Mancinelli K."/>
            <person name="Lyhne E.K."/>
            <person name="Kogle M.E."/>
            <person name="Barry K."/>
            <person name="Clum A."/>
            <person name="Na H."/>
            <person name="Ledsgaard L."/>
            <person name="Lin J."/>
            <person name="Lipzen A."/>
            <person name="Kuo A."/>
            <person name="Riley R."/>
            <person name="Mondo S."/>
            <person name="Labutti K."/>
            <person name="Haridas S."/>
            <person name="Pangalinan J."/>
            <person name="Salamov A.A."/>
            <person name="Simmons B.A."/>
            <person name="Magnuson J.K."/>
            <person name="Chen J."/>
            <person name="Drula E."/>
            <person name="Henrissat B."/>
            <person name="Wiebenga A."/>
            <person name="Lubbers R.J."/>
            <person name="Gomes A.C."/>
            <person name="Makela M.R."/>
            <person name="Stajich J."/>
            <person name="Grigoriev I.V."/>
            <person name="Mortensen U.H."/>
            <person name="De Vries R.P."/>
            <person name="Baker S.E."/>
            <person name="Andersen M.R."/>
        </authorList>
    </citation>
    <scope>NUCLEOTIDE SEQUENCE [LARGE SCALE GENOMIC DNA]</scope>
    <source>
        <strain evidence="13 14">CBS 588.65</strain>
    </source>
</reference>
<keyword evidence="5 10" id="KW-0547">Nucleotide-binding</keyword>
<dbReference type="NCBIfam" id="TIGR01525">
    <property type="entry name" value="ATPase-IB_hvy"/>
    <property type="match status" value="1"/>
</dbReference>
<dbReference type="InterPro" id="IPR006121">
    <property type="entry name" value="HMA_dom"/>
</dbReference>
<dbReference type="Pfam" id="PF00403">
    <property type="entry name" value="HMA"/>
    <property type="match status" value="4"/>
</dbReference>
<keyword evidence="14" id="KW-1185">Reference proteome</keyword>
<evidence type="ECO:0000259" key="12">
    <source>
        <dbReference type="PROSITE" id="PS50846"/>
    </source>
</evidence>
<comment type="subcellular location">
    <subcellularLocation>
        <location evidence="1">Membrane</location>
        <topology evidence="1">Multi-pass membrane protein</topology>
    </subcellularLocation>
</comment>
<dbReference type="InterPro" id="IPR023214">
    <property type="entry name" value="HAD_sf"/>
</dbReference>
<feature type="transmembrane region" description="Helical" evidence="10">
    <location>
        <begin position="1134"/>
        <end position="1156"/>
    </location>
</feature>
<evidence type="ECO:0000256" key="11">
    <source>
        <dbReference type="SAM" id="MobiDB-lite"/>
    </source>
</evidence>
<dbReference type="PRINTS" id="PR00119">
    <property type="entry name" value="CATATPASE"/>
</dbReference>
<feature type="compositionally biased region" description="Polar residues" evidence="11">
    <location>
        <begin position="644"/>
        <end position="667"/>
    </location>
</feature>
<evidence type="ECO:0000256" key="6">
    <source>
        <dbReference type="ARBA" id="ARBA00022840"/>
    </source>
</evidence>
<feature type="transmembrane region" description="Helical" evidence="10">
    <location>
        <begin position="1181"/>
        <end position="1203"/>
    </location>
</feature>
<dbReference type="SUPFAM" id="SSF81660">
    <property type="entry name" value="Metal cation-transporting ATPase, ATP-binding domain N"/>
    <property type="match status" value="1"/>
</dbReference>
<dbReference type="InterPro" id="IPR059000">
    <property type="entry name" value="ATPase_P-type_domA"/>
</dbReference>
<evidence type="ECO:0000256" key="10">
    <source>
        <dbReference type="RuleBase" id="RU362081"/>
    </source>
</evidence>
<dbReference type="InterPro" id="IPR044492">
    <property type="entry name" value="P_typ_ATPase_HD_dom"/>
</dbReference>
<dbReference type="PRINTS" id="PR00120">
    <property type="entry name" value="HATPASE"/>
</dbReference>
<feature type="transmembrane region" description="Helical" evidence="10">
    <location>
        <begin position="560"/>
        <end position="577"/>
    </location>
</feature>
<dbReference type="InterPro" id="IPR001757">
    <property type="entry name" value="P_typ_ATPase"/>
</dbReference>
<name>A0ABR4HTN8_9EURO</name>
<evidence type="ECO:0000256" key="4">
    <source>
        <dbReference type="ARBA" id="ARBA00022723"/>
    </source>
</evidence>
<dbReference type="SFLD" id="SFLDF00027">
    <property type="entry name" value="p-type_atpase"/>
    <property type="match status" value="1"/>
</dbReference>
<dbReference type="Pfam" id="PF00122">
    <property type="entry name" value="E1-E2_ATPase"/>
    <property type="match status" value="1"/>
</dbReference>
<evidence type="ECO:0000256" key="5">
    <source>
        <dbReference type="ARBA" id="ARBA00022741"/>
    </source>
</evidence>
<dbReference type="NCBIfam" id="TIGR01494">
    <property type="entry name" value="ATPase_P-type"/>
    <property type="match status" value="1"/>
</dbReference>
<feature type="compositionally biased region" description="Basic and acidic residues" evidence="11">
    <location>
        <begin position="128"/>
        <end position="141"/>
    </location>
</feature>
<comment type="similarity">
    <text evidence="2 10">Belongs to the cation transport ATPase (P-type) (TC 3.A.3) family. Type IB subfamily.</text>
</comment>
<keyword evidence="6 10" id="KW-0067">ATP-binding</keyword>
<dbReference type="InterPro" id="IPR023299">
    <property type="entry name" value="ATPase_P-typ_cyto_dom_N"/>
</dbReference>
<feature type="transmembrane region" description="Helical" evidence="10">
    <location>
        <begin position="480"/>
        <end position="500"/>
    </location>
</feature>
<keyword evidence="3 10" id="KW-0812">Transmembrane</keyword>
<dbReference type="InterPro" id="IPR018303">
    <property type="entry name" value="ATPase_P-typ_P_site"/>
</dbReference>
<dbReference type="Proteomes" id="UP001610334">
    <property type="component" value="Unassembled WGS sequence"/>
</dbReference>
<dbReference type="InterPro" id="IPR008250">
    <property type="entry name" value="ATPase_P-typ_transduc_dom_A_sf"/>
</dbReference>
<evidence type="ECO:0000256" key="8">
    <source>
        <dbReference type="ARBA" id="ARBA00022989"/>
    </source>
</evidence>
<dbReference type="PROSITE" id="PS01047">
    <property type="entry name" value="HMA_1"/>
    <property type="match status" value="2"/>
</dbReference>
<evidence type="ECO:0000256" key="9">
    <source>
        <dbReference type="ARBA" id="ARBA00023136"/>
    </source>
</evidence>
<dbReference type="InterPro" id="IPR036163">
    <property type="entry name" value="HMA_dom_sf"/>
</dbReference>
<dbReference type="InterPro" id="IPR036412">
    <property type="entry name" value="HAD-like_sf"/>
</dbReference>
<evidence type="ECO:0000313" key="13">
    <source>
        <dbReference type="EMBL" id="KAL2818844.1"/>
    </source>
</evidence>
<feature type="compositionally biased region" description="Polar residues" evidence="11">
    <location>
        <begin position="142"/>
        <end position="162"/>
    </location>
</feature>
<gene>
    <name evidence="13" type="ORF">BJX63DRAFT_382997</name>
</gene>
<dbReference type="EMBL" id="JBFXLT010000012">
    <property type="protein sequence ID" value="KAL2818844.1"/>
    <property type="molecule type" value="Genomic_DNA"/>
</dbReference>
<keyword evidence="4 10" id="KW-0479">Metal-binding</keyword>
<protein>
    <submittedName>
        <fullName evidence="13">E1-E2 ATPase-domain-containing protein</fullName>
    </submittedName>
</protein>
<feature type="transmembrane region" description="Helical" evidence="10">
    <location>
        <begin position="521"/>
        <end position="548"/>
    </location>
</feature>
<feature type="region of interest" description="Disordered" evidence="11">
    <location>
        <begin position="635"/>
        <end position="667"/>
    </location>
</feature>
<dbReference type="CDD" id="cd00371">
    <property type="entry name" value="HMA"/>
    <property type="match status" value="3"/>
</dbReference>
<feature type="domain" description="HMA" evidence="12">
    <location>
        <begin position="8"/>
        <end position="73"/>
    </location>
</feature>
<dbReference type="PANTHER" id="PTHR43520">
    <property type="entry name" value="ATP7, ISOFORM B"/>
    <property type="match status" value="1"/>
</dbReference>
<dbReference type="PROSITE" id="PS50846">
    <property type="entry name" value="HMA_2"/>
    <property type="match status" value="4"/>
</dbReference>
<evidence type="ECO:0000256" key="7">
    <source>
        <dbReference type="ARBA" id="ARBA00022967"/>
    </source>
</evidence>
<feature type="domain" description="HMA" evidence="12">
    <location>
        <begin position="338"/>
        <end position="407"/>
    </location>
</feature>
<dbReference type="SUPFAM" id="SSF81665">
    <property type="entry name" value="Calcium ATPase, transmembrane domain M"/>
    <property type="match status" value="1"/>
</dbReference>
<sequence>MVRKTATNRSTFLVSNVHCSSCVAYITQVLSAIAGVTNINVSIFTHEVHVLHTRETDPIFIARTLIHAAFEVHHVTTRDETGSVISDYAMNNRFSCDSTIFGTNTGSGGMRDKQSHLDNCDACRKEELEHHNTPSGDEKSYQSRVATRKPSTANSASSVRQPTEWTGRFNARISIGGMSCASCANSITEAIQQLDFVEQISVTLLSNIANVTYRGLESKVEEIVEHIEDIGFEATLDQVDPLNIEPLRSQPQTYVAEIAIGGMTCGSCSGAVTHGLNELPFVTDAIVNLLSHSAQVELQSPDDVPFVLEKIEDLGYDASIVSIIPKIAASDKPLIEKRTVSFRIEGMFCHHCPEKIFNSLNDLPNVEVDDMLSVGYPILKVNYTPHPPSLTVRTILEKIENAHSAFKATIYHPPSVEDRSQEMQRHEKRRLLSRFLFVLLVAIPEFIIGIVFMSLVSKDNRVRQYLEHSMWSGSVSRMEWALFIMTTPVMFYGTDIFHVRAAKEIFSLWRPGSRVPILRRFYRFGSMNLLISAGTMVAYISSLGIIIADAVTTNHSDMHSSNYFDTVVFLTLFILAGRYMEAYSKARAGDAVASLGKLRPSEALLVANSDQNEVQRINVDLLEIGDLVRVPHGASPPADGKISGTGSYQFDESSLTGESRPVTKSTGEQVYTGSVNVGQPVEFEITAIGGSSMLDQIINVVREGQSKRAPLERVADVLVAHFVPAITLIAILTFVIWVSLGVSGALPADYLDTSRGGWPFWSLEFAIAVFVVACPCGLALAAPTALFVGGGLAARYGILVKGGGEAFQEASRLNAIVFDKTGTLTEGGSLQVTDHEVLIADSTQLQVVWALARKLEESSNHPIARAIGEFCTTQSAASVVASEIEEKPGQGMQGIFTVSVLDPSGSTTTRRFEAAIGNQSLYHSLSSPDQDHYYLTNLLSKYQTAGKSTAILSFRELSDIDLEEPASEQLPYFSPAIIFAVSDTIRPNAAKVISKLQQRKIDVFMCTGDNETTAHAVAEMVGIPRTNVLANTLPAGKADFVRQIQTGQQTLRHEDNPTTTSKVSSSPRAIVAFVGDGVNDSPALAAADVSIAMASGSDVAINSASFILLNSDLDTVLQLTLLSRRVINRIRMNFGWAVVYNLCLVPVAAGIFYPIVSGHKMQMVPGGEMITVDTHWRLSPVWAALAMALSSVSVVCSSLALAIEKRTLARGWKWCKGKMGFSE</sequence>
<dbReference type="PROSITE" id="PS01229">
    <property type="entry name" value="COF_2"/>
    <property type="match status" value="1"/>
</dbReference>
<organism evidence="13 14">
    <name type="scientific">Aspergillus granulosus</name>
    <dbReference type="NCBI Taxonomy" id="176169"/>
    <lineage>
        <taxon>Eukaryota</taxon>
        <taxon>Fungi</taxon>
        <taxon>Dikarya</taxon>
        <taxon>Ascomycota</taxon>
        <taxon>Pezizomycotina</taxon>
        <taxon>Eurotiomycetes</taxon>
        <taxon>Eurotiomycetidae</taxon>
        <taxon>Eurotiales</taxon>
        <taxon>Aspergillaceae</taxon>
        <taxon>Aspergillus</taxon>
        <taxon>Aspergillus subgen. Nidulantes</taxon>
    </lineage>
</organism>
<dbReference type="Gene3D" id="3.40.50.1000">
    <property type="entry name" value="HAD superfamily/HAD-like"/>
    <property type="match status" value="1"/>
</dbReference>
<feature type="transmembrane region" description="Helical" evidence="10">
    <location>
        <begin position="435"/>
        <end position="456"/>
    </location>
</feature>
<accession>A0ABR4HTN8</accession>
<dbReference type="InterPro" id="IPR027256">
    <property type="entry name" value="P-typ_ATPase_IB"/>
</dbReference>
<feature type="region of interest" description="Disordered" evidence="11">
    <location>
        <begin position="128"/>
        <end position="162"/>
    </location>
</feature>
<dbReference type="SUPFAM" id="SSF56784">
    <property type="entry name" value="HAD-like"/>
    <property type="match status" value="1"/>
</dbReference>
<evidence type="ECO:0000256" key="3">
    <source>
        <dbReference type="ARBA" id="ARBA00022692"/>
    </source>
</evidence>
<dbReference type="InterPro" id="IPR017969">
    <property type="entry name" value="Heavy-metal-associated_CS"/>
</dbReference>
<keyword evidence="7" id="KW-1278">Translocase</keyword>
<dbReference type="SUPFAM" id="SSF55008">
    <property type="entry name" value="HMA, heavy metal-associated domain"/>
    <property type="match status" value="4"/>
</dbReference>
<dbReference type="SUPFAM" id="SSF81653">
    <property type="entry name" value="Calcium ATPase, transduction domain A"/>
    <property type="match status" value="1"/>
</dbReference>
<keyword evidence="9 10" id="KW-0472">Membrane</keyword>
<dbReference type="Gene3D" id="3.40.1110.10">
    <property type="entry name" value="Calcium-transporting ATPase, cytoplasmic domain N"/>
    <property type="match status" value="1"/>
</dbReference>
<dbReference type="SFLD" id="SFLDS00003">
    <property type="entry name" value="Haloacid_Dehalogenase"/>
    <property type="match status" value="1"/>
</dbReference>
<keyword evidence="8 10" id="KW-1133">Transmembrane helix</keyword>
<comment type="caution">
    <text evidence="13">The sequence shown here is derived from an EMBL/GenBank/DDBJ whole genome shotgun (WGS) entry which is preliminary data.</text>
</comment>
<feature type="domain" description="HMA" evidence="12">
    <location>
        <begin position="169"/>
        <end position="235"/>
    </location>
</feature>
<dbReference type="PROSITE" id="PS00154">
    <property type="entry name" value="ATPASE_E1_E2"/>
    <property type="match status" value="1"/>
</dbReference>
<feature type="transmembrane region" description="Helical" evidence="10">
    <location>
        <begin position="760"/>
        <end position="788"/>
    </location>
</feature>
<feature type="transmembrane region" description="Helical" evidence="10">
    <location>
        <begin position="717"/>
        <end position="740"/>
    </location>
</feature>
<dbReference type="Pfam" id="PF00702">
    <property type="entry name" value="Hydrolase"/>
    <property type="match status" value="1"/>
</dbReference>
<evidence type="ECO:0000256" key="2">
    <source>
        <dbReference type="ARBA" id="ARBA00006024"/>
    </source>
</evidence>
<evidence type="ECO:0000256" key="1">
    <source>
        <dbReference type="ARBA" id="ARBA00004141"/>
    </source>
</evidence>
<dbReference type="Gene3D" id="3.30.70.100">
    <property type="match status" value="4"/>
</dbReference>
<dbReference type="PANTHER" id="PTHR43520:SF32">
    <property type="entry name" value="COPPER RESISTANCE P-TYPE ATPASE (EUROFUNG)"/>
    <property type="match status" value="1"/>
</dbReference>
<feature type="domain" description="HMA" evidence="12">
    <location>
        <begin position="254"/>
        <end position="319"/>
    </location>
</feature>
<dbReference type="InterPro" id="IPR023298">
    <property type="entry name" value="ATPase_P-typ_TM_dom_sf"/>
</dbReference>